<name>A0ABP3V726_9CLOT</name>
<organism evidence="2 3">
    <name type="scientific">Clostridium oceanicum</name>
    <dbReference type="NCBI Taxonomy" id="1543"/>
    <lineage>
        <taxon>Bacteria</taxon>
        <taxon>Bacillati</taxon>
        <taxon>Bacillota</taxon>
        <taxon>Clostridia</taxon>
        <taxon>Eubacteriales</taxon>
        <taxon>Clostridiaceae</taxon>
        <taxon>Clostridium</taxon>
    </lineage>
</organism>
<dbReference type="EMBL" id="BAAACG010000019">
    <property type="protein sequence ID" value="GAA0748154.1"/>
    <property type="molecule type" value="Genomic_DNA"/>
</dbReference>
<keyword evidence="3" id="KW-1185">Reference proteome</keyword>
<reference evidence="3" key="1">
    <citation type="journal article" date="2019" name="Int. J. Syst. Evol. Microbiol.">
        <title>The Global Catalogue of Microorganisms (GCM) 10K type strain sequencing project: providing services to taxonomists for standard genome sequencing and annotation.</title>
        <authorList>
            <consortium name="The Broad Institute Genomics Platform"/>
            <consortium name="The Broad Institute Genome Sequencing Center for Infectious Disease"/>
            <person name="Wu L."/>
            <person name="Ma J."/>
        </authorList>
    </citation>
    <scope>NUCLEOTIDE SEQUENCE [LARGE SCALE GENOMIC DNA]</scope>
    <source>
        <strain evidence="3">JCM 1407</strain>
    </source>
</reference>
<evidence type="ECO:0000313" key="2">
    <source>
        <dbReference type="EMBL" id="GAA0748154.1"/>
    </source>
</evidence>
<dbReference type="Proteomes" id="UP001501510">
    <property type="component" value="Unassembled WGS sequence"/>
</dbReference>
<keyword evidence="1" id="KW-0472">Membrane</keyword>
<comment type="caution">
    <text evidence="2">The sequence shown here is derived from an EMBL/GenBank/DDBJ whole genome shotgun (WGS) entry which is preliminary data.</text>
</comment>
<gene>
    <name evidence="2" type="ORF">GCM10008906_38120</name>
</gene>
<evidence type="ECO:0000313" key="3">
    <source>
        <dbReference type="Proteomes" id="UP001501510"/>
    </source>
</evidence>
<feature type="transmembrane region" description="Helical" evidence="1">
    <location>
        <begin position="39"/>
        <end position="59"/>
    </location>
</feature>
<keyword evidence="1" id="KW-1133">Transmembrane helix</keyword>
<accession>A0ABP3V726</accession>
<protein>
    <submittedName>
        <fullName evidence="2">Uncharacterized protein</fullName>
    </submittedName>
</protein>
<sequence length="73" mass="8671">MCRKKGGTTSLRPFMDGDFFIWKIILKFKFKNNISKNKLEFLVIIEIFLAISVLGYQSIIKNKEEEVWKNQEI</sequence>
<keyword evidence="1" id="KW-0812">Transmembrane</keyword>
<proteinExistence type="predicted"/>
<evidence type="ECO:0000256" key="1">
    <source>
        <dbReference type="SAM" id="Phobius"/>
    </source>
</evidence>